<proteinExistence type="predicted"/>
<keyword evidence="1" id="KW-0732">Signal</keyword>
<name>A0A4Z1BVD5_9FLAO</name>
<gene>
    <name evidence="3" type="ORF">E4J94_00420</name>
</gene>
<feature type="signal peptide" evidence="1">
    <location>
        <begin position="1"/>
        <end position="19"/>
    </location>
</feature>
<dbReference type="Proteomes" id="UP000297998">
    <property type="component" value="Unassembled WGS sequence"/>
</dbReference>
<evidence type="ECO:0000313" key="3">
    <source>
        <dbReference type="EMBL" id="TGN30073.1"/>
    </source>
</evidence>
<dbReference type="SUPFAM" id="SSF56925">
    <property type="entry name" value="OMPA-like"/>
    <property type="match status" value="1"/>
</dbReference>
<feature type="domain" description="Outer membrane protein beta-barrel" evidence="2">
    <location>
        <begin position="19"/>
        <end position="184"/>
    </location>
</feature>
<protein>
    <submittedName>
        <fullName evidence="3">PorT family protein</fullName>
    </submittedName>
</protein>
<keyword evidence="4" id="KW-1185">Reference proteome</keyword>
<dbReference type="RefSeq" id="WP_135833944.1">
    <property type="nucleotide sequence ID" value="NZ_CAUQWU010000002.1"/>
</dbReference>
<dbReference type="Pfam" id="PF13568">
    <property type="entry name" value="OMP_b-brl_2"/>
    <property type="match status" value="1"/>
</dbReference>
<evidence type="ECO:0000259" key="2">
    <source>
        <dbReference type="Pfam" id="PF13568"/>
    </source>
</evidence>
<evidence type="ECO:0000256" key="1">
    <source>
        <dbReference type="SAM" id="SignalP"/>
    </source>
</evidence>
<sequence length="204" mass="22180">MKKYLCFIPLLALAINSNAQTKFGAKAGLNISNLSGNSQNADAKVGFHVGGYANIKFADKFAFQPELLYSTQGAKESGEIYVNEQIGDVNADVKYKLDYINVPLMFKFYPTQGFNIEAGPQVGFLVSSKLNVKTTALGQKIDQDVDMKDYLKSIDFGLNIGLGYEFSNGLNAGARYNFGLSNISDENGGKIKNSVFSIGLGYSF</sequence>
<dbReference type="InterPro" id="IPR011250">
    <property type="entry name" value="OMP/PagP_B-barrel"/>
</dbReference>
<accession>A0A4Z1BVD5</accession>
<organism evidence="3 4">
    <name type="scientific">Empedobacter tilapiae</name>
    <dbReference type="NCBI Taxonomy" id="2491114"/>
    <lineage>
        <taxon>Bacteria</taxon>
        <taxon>Pseudomonadati</taxon>
        <taxon>Bacteroidota</taxon>
        <taxon>Flavobacteriia</taxon>
        <taxon>Flavobacteriales</taxon>
        <taxon>Weeksellaceae</taxon>
        <taxon>Empedobacter</taxon>
    </lineage>
</organism>
<comment type="caution">
    <text evidence="3">The sequence shown here is derived from an EMBL/GenBank/DDBJ whole genome shotgun (WGS) entry which is preliminary data.</text>
</comment>
<reference evidence="3 4" key="1">
    <citation type="submission" date="2019-03" db="EMBL/GenBank/DDBJ databases">
        <title>Empedobacter tilapiae sp. nov., isolated from an intestine of Nile tilapia Oreochromis niloticus.</title>
        <authorList>
            <person name="Kim Y.-O."/>
            <person name="Yoon J.-H."/>
        </authorList>
    </citation>
    <scope>NUCLEOTIDE SEQUENCE [LARGE SCALE GENOMIC DNA]</scope>
    <source>
        <strain evidence="3 4">MRS2</strain>
    </source>
</reference>
<dbReference type="EMBL" id="SRPE01000001">
    <property type="protein sequence ID" value="TGN30073.1"/>
    <property type="molecule type" value="Genomic_DNA"/>
</dbReference>
<dbReference type="InterPro" id="IPR025665">
    <property type="entry name" value="Beta-barrel_OMP_2"/>
</dbReference>
<evidence type="ECO:0000313" key="4">
    <source>
        <dbReference type="Proteomes" id="UP000297998"/>
    </source>
</evidence>
<dbReference type="OrthoDB" id="947434at2"/>
<feature type="chain" id="PRO_5021219241" evidence="1">
    <location>
        <begin position="20"/>
        <end position="204"/>
    </location>
</feature>
<dbReference type="Gene3D" id="2.40.160.20">
    <property type="match status" value="1"/>
</dbReference>
<dbReference type="AlphaFoldDB" id="A0A4Z1BVD5"/>